<comment type="cofactor">
    <cofactor evidence="1">
        <name>Mg(2+)</name>
        <dbReference type="ChEBI" id="CHEBI:18420"/>
    </cofactor>
</comment>
<name>A0A2M8MBI6_9ACTN</name>
<dbReference type="GO" id="GO:0016787">
    <property type="term" value="F:hydrolase activity"/>
    <property type="evidence" value="ECO:0007669"/>
    <property type="project" value="UniProtKB-KW"/>
</dbReference>
<evidence type="ECO:0000256" key="3">
    <source>
        <dbReference type="ARBA" id="ARBA00022842"/>
    </source>
</evidence>
<dbReference type="PROSITE" id="PS51462">
    <property type="entry name" value="NUDIX"/>
    <property type="match status" value="1"/>
</dbReference>
<keyword evidence="2" id="KW-0378">Hydrolase</keyword>
<keyword evidence="3" id="KW-0460">Magnesium</keyword>
<proteinExistence type="predicted"/>
<dbReference type="PANTHER" id="PTHR43046">
    <property type="entry name" value="GDP-MANNOSE MANNOSYL HYDROLASE"/>
    <property type="match status" value="1"/>
</dbReference>
<dbReference type="SUPFAM" id="SSF55811">
    <property type="entry name" value="Nudix"/>
    <property type="match status" value="1"/>
</dbReference>
<feature type="domain" description="Nudix hydrolase" evidence="4">
    <location>
        <begin position="12"/>
        <end position="140"/>
    </location>
</feature>
<dbReference type="RefSeq" id="WP_100200459.1">
    <property type="nucleotide sequence ID" value="NZ_PGGW01000010.1"/>
</dbReference>
<dbReference type="Proteomes" id="UP000230407">
    <property type="component" value="Unassembled WGS sequence"/>
</dbReference>
<gene>
    <name evidence="5" type="ORF">CUT44_02525</name>
</gene>
<dbReference type="InterPro" id="IPR015797">
    <property type="entry name" value="NUDIX_hydrolase-like_dom_sf"/>
</dbReference>
<dbReference type="EMBL" id="PGGW01000010">
    <property type="protein sequence ID" value="PJF01553.1"/>
    <property type="molecule type" value="Genomic_DNA"/>
</dbReference>
<dbReference type="Gene3D" id="3.90.79.10">
    <property type="entry name" value="Nucleoside Triphosphate Pyrophosphohydrolase"/>
    <property type="match status" value="1"/>
</dbReference>
<comment type="caution">
    <text evidence="5">The sequence shown here is derived from an EMBL/GenBank/DDBJ whole genome shotgun (WGS) entry which is preliminary data.</text>
</comment>
<reference evidence="5 6" key="1">
    <citation type="submission" date="2017-11" db="EMBL/GenBank/DDBJ databases">
        <title>Streptomyces carmine sp. nov., a novel actinomycete isolated from Sophora alopecuroides in Xinjiang, China.</title>
        <authorList>
            <person name="Wang Y."/>
            <person name="Luo X."/>
            <person name="Wan C."/>
            <person name="Zhang L."/>
        </authorList>
    </citation>
    <scope>NUCLEOTIDE SEQUENCE [LARGE SCALE GENOMIC DNA]</scope>
    <source>
        <strain evidence="5 6">TRM SA0054</strain>
    </source>
</reference>
<dbReference type="InterPro" id="IPR000086">
    <property type="entry name" value="NUDIX_hydrolase_dom"/>
</dbReference>
<sequence>MSLPVSFVSPPGRRYGCLALCLARDGAVLMLDPVHKPGWILPGGLAEAGQWPHDACVRIVEEETGLRVEPEHLAALDLIPADPLNGAVEGVNFVFDCGVFPDGTEVEVPQAFRGSRWVPPAELENFAAPYQARRIRQALTATARGRTAYLVKGTPVLPGLSGRIGA</sequence>
<protein>
    <recommendedName>
        <fullName evidence="4">Nudix hydrolase domain-containing protein</fullName>
    </recommendedName>
</protein>
<dbReference type="Pfam" id="PF00293">
    <property type="entry name" value="NUDIX"/>
    <property type="match status" value="1"/>
</dbReference>
<organism evidence="5 6">
    <name type="scientific">Streptomyces carminius</name>
    <dbReference type="NCBI Taxonomy" id="2665496"/>
    <lineage>
        <taxon>Bacteria</taxon>
        <taxon>Bacillati</taxon>
        <taxon>Actinomycetota</taxon>
        <taxon>Actinomycetes</taxon>
        <taxon>Kitasatosporales</taxon>
        <taxon>Streptomycetaceae</taxon>
        <taxon>Streptomyces</taxon>
    </lineage>
</organism>
<keyword evidence="6" id="KW-1185">Reference proteome</keyword>
<accession>A0A2M8MBI6</accession>
<evidence type="ECO:0000256" key="1">
    <source>
        <dbReference type="ARBA" id="ARBA00001946"/>
    </source>
</evidence>
<evidence type="ECO:0000259" key="4">
    <source>
        <dbReference type="PROSITE" id="PS51462"/>
    </source>
</evidence>
<evidence type="ECO:0000313" key="6">
    <source>
        <dbReference type="Proteomes" id="UP000230407"/>
    </source>
</evidence>
<dbReference type="PANTHER" id="PTHR43046:SF12">
    <property type="entry name" value="GDP-MANNOSE MANNOSYL HYDROLASE"/>
    <property type="match status" value="1"/>
</dbReference>
<dbReference type="AlphaFoldDB" id="A0A2M8MBI6"/>
<evidence type="ECO:0000256" key="2">
    <source>
        <dbReference type="ARBA" id="ARBA00022801"/>
    </source>
</evidence>
<evidence type="ECO:0000313" key="5">
    <source>
        <dbReference type="EMBL" id="PJF01553.1"/>
    </source>
</evidence>